<evidence type="ECO:0000313" key="3">
    <source>
        <dbReference type="EMBL" id="XBS54314.1"/>
    </source>
</evidence>
<name>A0AAU7PQ55_9FIRM</name>
<feature type="compositionally biased region" description="Polar residues" evidence="1">
    <location>
        <begin position="32"/>
        <end position="51"/>
    </location>
</feature>
<proteinExistence type="predicted"/>
<evidence type="ECO:0000256" key="1">
    <source>
        <dbReference type="SAM" id="MobiDB-lite"/>
    </source>
</evidence>
<reference evidence="3" key="1">
    <citation type="submission" date="2024-06" db="EMBL/GenBank/DDBJ databases">
        <title>Lacrimispora cavernae sp. nov., a novel anaerobe isolated from bat guano pile inside a cave.</title>
        <authorList>
            <person name="Miller S.L."/>
            <person name="Lu N."/>
            <person name="King J."/>
            <person name="Sankaranarayanan K."/>
            <person name="Lawson P.A."/>
        </authorList>
    </citation>
    <scope>NUCLEOTIDE SEQUENCE</scope>
    <source>
        <strain evidence="3">BS-2</strain>
    </source>
</reference>
<dbReference type="Gene3D" id="2.170.130.30">
    <property type="match status" value="1"/>
</dbReference>
<dbReference type="EMBL" id="CP157940">
    <property type="protein sequence ID" value="XBS54314.1"/>
    <property type="molecule type" value="Genomic_DNA"/>
</dbReference>
<evidence type="ECO:0000259" key="2">
    <source>
        <dbReference type="Pfam" id="PF14478"/>
    </source>
</evidence>
<dbReference type="RefSeq" id="WP_349946891.1">
    <property type="nucleotide sequence ID" value="NZ_CP157940.1"/>
</dbReference>
<dbReference type="InterPro" id="IPR027954">
    <property type="entry name" value="Transcobalamin-like_C"/>
</dbReference>
<protein>
    <submittedName>
        <fullName evidence="3">DUF4430 domain-containing protein</fullName>
    </submittedName>
</protein>
<gene>
    <name evidence="3" type="ORF">ABFV83_00565</name>
</gene>
<feature type="domain" description="Transcobalamin-like C-terminal" evidence="2">
    <location>
        <begin position="93"/>
        <end position="152"/>
    </location>
</feature>
<organism evidence="3">
    <name type="scientific">Lacrimispora sp. BS-2</name>
    <dbReference type="NCBI Taxonomy" id="3151850"/>
    <lineage>
        <taxon>Bacteria</taxon>
        <taxon>Bacillati</taxon>
        <taxon>Bacillota</taxon>
        <taxon>Clostridia</taxon>
        <taxon>Lachnospirales</taxon>
        <taxon>Lachnospiraceae</taxon>
        <taxon>Lacrimispora</taxon>
    </lineage>
</organism>
<sequence>MKKSIKSLLLLIVLIFSLFSLIACKNVQSIPDKTSEPATSQTVGQATSNSSEKQKDDGIEITLSIYNINEEVIYSEKVNTEKTNLLEIMSNIDTLKIKTEDSEGGKFIVSIMDISYDYGQYWTCYINGERLLENISLYEINDKDVVDLRYEKTED</sequence>
<dbReference type="Pfam" id="PF14478">
    <property type="entry name" value="DUF4430"/>
    <property type="match status" value="1"/>
</dbReference>
<dbReference type="AlphaFoldDB" id="A0AAU7PQ55"/>
<dbReference type="PROSITE" id="PS51257">
    <property type="entry name" value="PROKAR_LIPOPROTEIN"/>
    <property type="match status" value="1"/>
</dbReference>
<feature type="region of interest" description="Disordered" evidence="1">
    <location>
        <begin position="32"/>
        <end position="55"/>
    </location>
</feature>
<accession>A0AAU7PQ55</accession>